<evidence type="ECO:0000313" key="2">
    <source>
        <dbReference type="EMBL" id="ETW13520.1"/>
    </source>
</evidence>
<keyword evidence="1" id="KW-0732">Signal</keyword>
<comment type="caution">
    <text evidence="2">The sequence shown here is derived from an EMBL/GenBank/DDBJ whole genome shotgun (WGS) entry which is preliminary data.</text>
</comment>
<keyword evidence="3" id="KW-1185">Reference proteome</keyword>
<dbReference type="eggNOG" id="ENOG5032SYC">
    <property type="taxonomic scope" value="Bacteria"/>
</dbReference>
<feature type="signal peptide" evidence="1">
    <location>
        <begin position="1"/>
        <end position="20"/>
    </location>
</feature>
<reference evidence="2 3" key="1">
    <citation type="journal article" date="2014" name="Antonie Van Leeuwenhoek">
        <title>Roseivivax atlanticus sp. nov., isolated from surface seawater of the Atlantic Ocean.</title>
        <authorList>
            <person name="Li G."/>
            <person name="Lai Q."/>
            <person name="Liu X."/>
            <person name="Sun F."/>
            <person name="Shao Z."/>
        </authorList>
    </citation>
    <scope>NUCLEOTIDE SEQUENCE [LARGE SCALE GENOMIC DNA]</scope>
    <source>
        <strain evidence="2 3">22II-s10s</strain>
    </source>
</reference>
<dbReference type="STRING" id="1379903.ATO8_05806"/>
<proteinExistence type="predicted"/>
<evidence type="ECO:0008006" key="4">
    <source>
        <dbReference type="Google" id="ProtNLM"/>
    </source>
</evidence>
<protein>
    <recommendedName>
        <fullName evidence="4">Succinate dehydrogenase</fullName>
    </recommendedName>
</protein>
<organism evidence="2 3">
    <name type="scientific">Roseivivax marinus</name>
    <dbReference type="NCBI Taxonomy" id="1379903"/>
    <lineage>
        <taxon>Bacteria</taxon>
        <taxon>Pseudomonadati</taxon>
        <taxon>Pseudomonadota</taxon>
        <taxon>Alphaproteobacteria</taxon>
        <taxon>Rhodobacterales</taxon>
        <taxon>Roseobacteraceae</taxon>
        <taxon>Roseivivax</taxon>
    </lineage>
</organism>
<name>W4HNE3_9RHOB</name>
<dbReference type="AlphaFoldDB" id="W4HNE3"/>
<accession>W4HNE3</accession>
<dbReference type="PATRIC" id="fig|1317118.6.peg.1197"/>
<dbReference type="EMBL" id="AQQW01000003">
    <property type="protein sequence ID" value="ETW13520.1"/>
    <property type="molecule type" value="Genomic_DNA"/>
</dbReference>
<evidence type="ECO:0000313" key="3">
    <source>
        <dbReference type="Proteomes" id="UP000019063"/>
    </source>
</evidence>
<gene>
    <name evidence="2" type="ORF">ATO8_05806</name>
</gene>
<dbReference type="PROSITE" id="PS51257">
    <property type="entry name" value="PROKAR_LIPOPROTEIN"/>
    <property type="match status" value="1"/>
</dbReference>
<evidence type="ECO:0000256" key="1">
    <source>
        <dbReference type="SAM" id="SignalP"/>
    </source>
</evidence>
<sequence length="107" mass="10989">MRLGAACLTLLLVGACTAQTQDQIARNAARSTVNRIVLERYPGVPVEPAIGCVIDNASAQQIYALAADSVTGPTASSAQIVAEIVQRPETLTCLAAEGLPALLRTGG</sequence>
<dbReference type="RefSeq" id="WP_043842850.1">
    <property type="nucleotide sequence ID" value="NZ_AQQW01000003.1"/>
</dbReference>
<dbReference type="Proteomes" id="UP000019063">
    <property type="component" value="Unassembled WGS sequence"/>
</dbReference>
<feature type="chain" id="PRO_5004842211" description="Succinate dehydrogenase" evidence="1">
    <location>
        <begin position="21"/>
        <end position="107"/>
    </location>
</feature>